<dbReference type="SMART" id="SM00646">
    <property type="entry name" value="Ami_3"/>
    <property type="match status" value="1"/>
</dbReference>
<dbReference type="EMBL" id="JAGKSP010000005">
    <property type="protein sequence ID" value="MBP3964137.1"/>
    <property type="molecule type" value="Genomic_DNA"/>
</dbReference>
<keyword evidence="1" id="KW-0732">Signal</keyword>
<feature type="chain" id="PRO_5046937156" evidence="1">
    <location>
        <begin position="31"/>
        <end position="231"/>
    </location>
</feature>
<gene>
    <name evidence="3" type="ORF">I8J30_15580</name>
</gene>
<reference evidence="3 4" key="1">
    <citation type="submission" date="2021-04" db="EMBL/GenBank/DDBJ databases">
        <title>Paenibacillus sp. DLE-14 whole genome sequence.</title>
        <authorList>
            <person name="Ham Y.J."/>
        </authorList>
    </citation>
    <scope>NUCLEOTIDE SEQUENCE [LARGE SCALE GENOMIC DNA]</scope>
    <source>
        <strain evidence="3 4">DLE-14</strain>
    </source>
</reference>
<dbReference type="SUPFAM" id="SSF53187">
    <property type="entry name" value="Zn-dependent exopeptidases"/>
    <property type="match status" value="1"/>
</dbReference>
<organism evidence="3 4">
    <name type="scientific">Paenibacillus lignilyticus</name>
    <dbReference type="NCBI Taxonomy" id="1172615"/>
    <lineage>
        <taxon>Bacteria</taxon>
        <taxon>Bacillati</taxon>
        <taxon>Bacillota</taxon>
        <taxon>Bacilli</taxon>
        <taxon>Bacillales</taxon>
        <taxon>Paenibacillaceae</taxon>
        <taxon>Paenibacillus</taxon>
    </lineage>
</organism>
<accession>A0ABS5CEF7</accession>
<feature type="signal peptide" evidence="1">
    <location>
        <begin position="1"/>
        <end position="30"/>
    </location>
</feature>
<dbReference type="PANTHER" id="PTHR30404:SF7">
    <property type="entry name" value="CELL WALL AMIDASE LYTH-RELATED"/>
    <property type="match status" value="1"/>
</dbReference>
<evidence type="ECO:0000313" key="3">
    <source>
        <dbReference type="EMBL" id="MBP3964137.1"/>
    </source>
</evidence>
<dbReference type="Gene3D" id="3.40.630.40">
    <property type="entry name" value="Zn-dependent exopeptidases"/>
    <property type="match status" value="1"/>
</dbReference>
<dbReference type="Proteomes" id="UP000673394">
    <property type="component" value="Unassembled WGS sequence"/>
</dbReference>
<dbReference type="InterPro" id="IPR002508">
    <property type="entry name" value="MurNAc-LAA_cat"/>
</dbReference>
<dbReference type="PANTHER" id="PTHR30404">
    <property type="entry name" value="N-ACETYLMURAMOYL-L-ALANINE AMIDASE"/>
    <property type="match status" value="1"/>
</dbReference>
<evidence type="ECO:0000256" key="1">
    <source>
        <dbReference type="SAM" id="SignalP"/>
    </source>
</evidence>
<sequence length="231" mass="25055">MKRRKKKSPGTALLALIVFAAALFIFQAHNRANGSSDNNAAEGEPIVASQNLLLAGKTIVLDAGHGGKDAGSIGQQGTFEKDVTLQTVLHIRDELVKRTGAKVILTRPDDETVSLDERVEIANNSNADVFVSIHYDAFESNDVAGMTTYYYNDADSGLAELMHSELVKSIDVKDRGVKVGNYQVIRENTRPALLLELGYISNHAEEERMQSAAFQETVSSAIASGIIDYLS</sequence>
<dbReference type="CDD" id="cd02696">
    <property type="entry name" value="MurNAc-LAA"/>
    <property type="match status" value="1"/>
</dbReference>
<keyword evidence="4" id="KW-1185">Reference proteome</keyword>
<evidence type="ECO:0000259" key="2">
    <source>
        <dbReference type="SMART" id="SM00646"/>
    </source>
</evidence>
<comment type="caution">
    <text evidence="3">The sequence shown here is derived from an EMBL/GenBank/DDBJ whole genome shotgun (WGS) entry which is preliminary data.</text>
</comment>
<evidence type="ECO:0000313" key="4">
    <source>
        <dbReference type="Proteomes" id="UP000673394"/>
    </source>
</evidence>
<proteinExistence type="predicted"/>
<feature type="domain" description="MurNAc-LAA" evidence="2">
    <location>
        <begin position="119"/>
        <end position="227"/>
    </location>
</feature>
<dbReference type="Pfam" id="PF01520">
    <property type="entry name" value="Amidase_3"/>
    <property type="match status" value="1"/>
</dbReference>
<dbReference type="InterPro" id="IPR050695">
    <property type="entry name" value="N-acetylmuramoyl_amidase_3"/>
</dbReference>
<dbReference type="RefSeq" id="WP_210659167.1">
    <property type="nucleotide sequence ID" value="NZ_JAGKSP010000005.1"/>
</dbReference>
<name>A0ABS5CEF7_9BACL</name>
<protein>
    <submittedName>
        <fullName evidence="3">N-acetylmuramoyl-L-alanine amidase</fullName>
    </submittedName>
</protein>